<evidence type="ECO:0000256" key="2">
    <source>
        <dbReference type="SAM" id="Phobius"/>
    </source>
</evidence>
<name>A0A9W8YTV4_9PEZI</name>
<sequence length="245" mass="24975">MRLSSTFSVSQTAALGLTLLRVAAAQPFERIIGDGCATETAKISMDIVCGETNAVLDCVQYYGSESASLQQCLEEAGCTAKEARTEAIWVVERCSRPTTDAREGALELRHVVARETTTASTSTETSTSSSTTTSSDSTATSATTSSTSSSASATTTSSSSSTSTTASSTSSSTASSTSSTATSTSTSTATNTKGMTGISYFVAVLMALFAAGCIGGICFSCCSERSARKKAARAVEAKEALMASH</sequence>
<keyword evidence="2" id="KW-0472">Membrane</keyword>
<feature type="region of interest" description="Disordered" evidence="1">
    <location>
        <begin position="105"/>
        <end position="190"/>
    </location>
</feature>
<evidence type="ECO:0008006" key="6">
    <source>
        <dbReference type="Google" id="ProtNLM"/>
    </source>
</evidence>
<protein>
    <recommendedName>
        <fullName evidence="6">Extracellular membrane protein CFEM domain-containing protein</fullName>
    </recommendedName>
</protein>
<dbReference type="Proteomes" id="UP001140453">
    <property type="component" value="Unassembled WGS sequence"/>
</dbReference>
<feature type="signal peptide" evidence="3">
    <location>
        <begin position="1"/>
        <end position="25"/>
    </location>
</feature>
<keyword evidence="3" id="KW-0732">Signal</keyword>
<reference evidence="4" key="1">
    <citation type="submission" date="2022-10" db="EMBL/GenBank/DDBJ databases">
        <title>Tapping the CABI collections for fungal endophytes: first genome assemblies for Collariella, Neodidymelliopsis, Ascochyta clinopodiicola, Didymella pomorum, Didymosphaeria variabile, Neocosmospora piperis and Neocucurbitaria cava.</title>
        <authorList>
            <person name="Hill R."/>
        </authorList>
    </citation>
    <scope>NUCLEOTIDE SEQUENCE</scope>
    <source>
        <strain evidence="4">IMI 355082</strain>
    </source>
</reference>
<comment type="caution">
    <text evidence="4">The sequence shown here is derived from an EMBL/GenBank/DDBJ whole genome shotgun (WGS) entry which is preliminary data.</text>
</comment>
<dbReference type="OrthoDB" id="10491089at2759"/>
<feature type="compositionally biased region" description="Low complexity" evidence="1">
    <location>
        <begin position="116"/>
        <end position="190"/>
    </location>
</feature>
<dbReference type="AlphaFoldDB" id="A0A9W8YTV4"/>
<gene>
    <name evidence="4" type="ORF">N0V93_004509</name>
</gene>
<keyword evidence="5" id="KW-1185">Reference proteome</keyword>
<evidence type="ECO:0000256" key="1">
    <source>
        <dbReference type="SAM" id="MobiDB-lite"/>
    </source>
</evidence>
<evidence type="ECO:0000313" key="5">
    <source>
        <dbReference type="Proteomes" id="UP001140453"/>
    </source>
</evidence>
<keyword evidence="2" id="KW-0812">Transmembrane</keyword>
<organism evidence="4 5">
    <name type="scientific">Gnomoniopsis smithogilvyi</name>
    <dbReference type="NCBI Taxonomy" id="1191159"/>
    <lineage>
        <taxon>Eukaryota</taxon>
        <taxon>Fungi</taxon>
        <taxon>Dikarya</taxon>
        <taxon>Ascomycota</taxon>
        <taxon>Pezizomycotina</taxon>
        <taxon>Sordariomycetes</taxon>
        <taxon>Sordariomycetidae</taxon>
        <taxon>Diaporthales</taxon>
        <taxon>Gnomoniaceae</taxon>
        <taxon>Gnomoniopsis</taxon>
    </lineage>
</organism>
<feature type="chain" id="PRO_5040944589" description="Extracellular membrane protein CFEM domain-containing protein" evidence="3">
    <location>
        <begin position="26"/>
        <end position="245"/>
    </location>
</feature>
<evidence type="ECO:0000256" key="3">
    <source>
        <dbReference type="SAM" id="SignalP"/>
    </source>
</evidence>
<feature type="transmembrane region" description="Helical" evidence="2">
    <location>
        <begin position="198"/>
        <end position="222"/>
    </location>
</feature>
<evidence type="ECO:0000313" key="4">
    <source>
        <dbReference type="EMBL" id="KAJ4390910.1"/>
    </source>
</evidence>
<dbReference type="EMBL" id="JAPEVB010000003">
    <property type="protein sequence ID" value="KAJ4390910.1"/>
    <property type="molecule type" value="Genomic_DNA"/>
</dbReference>
<accession>A0A9W8YTV4</accession>
<keyword evidence="2" id="KW-1133">Transmembrane helix</keyword>
<proteinExistence type="predicted"/>